<gene>
    <name evidence="2" type="ORF">SAMN05660923_00999</name>
</gene>
<dbReference type="OrthoDB" id="3035132at2"/>
<dbReference type="EMBL" id="FNNG01000003">
    <property type="protein sequence ID" value="SDW62574.1"/>
    <property type="molecule type" value="Genomic_DNA"/>
</dbReference>
<dbReference type="Proteomes" id="UP000198828">
    <property type="component" value="Unassembled WGS sequence"/>
</dbReference>
<keyword evidence="1" id="KW-1133">Transmembrane helix</keyword>
<feature type="transmembrane region" description="Helical" evidence="1">
    <location>
        <begin position="7"/>
        <end position="27"/>
    </location>
</feature>
<keyword evidence="1" id="KW-0472">Membrane</keyword>
<organism evidence="2 3">
    <name type="scientific">Tepidimicrobium xylanilyticum</name>
    <dbReference type="NCBI Taxonomy" id="1123352"/>
    <lineage>
        <taxon>Bacteria</taxon>
        <taxon>Bacillati</taxon>
        <taxon>Bacillota</taxon>
        <taxon>Tissierellia</taxon>
        <taxon>Tissierellales</taxon>
        <taxon>Tepidimicrobiaceae</taxon>
        <taxon>Tepidimicrobium</taxon>
    </lineage>
</organism>
<evidence type="ECO:0008006" key="4">
    <source>
        <dbReference type="Google" id="ProtNLM"/>
    </source>
</evidence>
<dbReference type="AlphaFoldDB" id="A0A1H2V3S5"/>
<dbReference type="InterPro" id="IPR025480">
    <property type="entry name" value="DUF4330"/>
</dbReference>
<evidence type="ECO:0000313" key="3">
    <source>
        <dbReference type="Proteomes" id="UP000198828"/>
    </source>
</evidence>
<sequence length="153" mass="17245">MKRKFNWIDIAIICILVAIFYVGYSFVLKPSGTSVEKVPVEITYRVEGVLMESVNGIKIGDIFKDKDTNQVIGEVVAKEVTDAYELVETGDGRIVKSRRPNRYDVYITIRGDAIITDDYIRMGGRDMRIEGTVFLKSTLSSVKSIITDINILE</sequence>
<dbReference type="Pfam" id="PF14221">
    <property type="entry name" value="DUF4330"/>
    <property type="match status" value="1"/>
</dbReference>
<proteinExistence type="predicted"/>
<keyword evidence="3" id="KW-1185">Reference proteome</keyword>
<dbReference type="RefSeq" id="WP_093751407.1">
    <property type="nucleotide sequence ID" value="NZ_BSYN01000004.1"/>
</dbReference>
<keyword evidence="1" id="KW-0812">Transmembrane</keyword>
<accession>A0A1H2V3S5</accession>
<reference evidence="2 3" key="1">
    <citation type="submission" date="2016-10" db="EMBL/GenBank/DDBJ databases">
        <authorList>
            <person name="de Groot N.N."/>
        </authorList>
    </citation>
    <scope>NUCLEOTIDE SEQUENCE [LARGE SCALE GENOMIC DNA]</scope>
    <source>
        <strain evidence="2 3">DSM 23310</strain>
    </source>
</reference>
<evidence type="ECO:0000313" key="2">
    <source>
        <dbReference type="EMBL" id="SDW62574.1"/>
    </source>
</evidence>
<evidence type="ECO:0000256" key="1">
    <source>
        <dbReference type="SAM" id="Phobius"/>
    </source>
</evidence>
<name>A0A1H2V3S5_9FIRM</name>
<protein>
    <recommendedName>
        <fullName evidence="4">DUF4330 domain-containing protein</fullName>
    </recommendedName>
</protein>